<keyword evidence="5" id="KW-0539">Nucleus</keyword>
<evidence type="ECO:0000256" key="4">
    <source>
        <dbReference type="ARBA" id="ARBA00023163"/>
    </source>
</evidence>
<dbReference type="PROSITE" id="PS00463">
    <property type="entry name" value="ZN2_CY6_FUNGAL_1"/>
    <property type="match status" value="1"/>
</dbReference>
<evidence type="ECO:0000256" key="5">
    <source>
        <dbReference type="ARBA" id="ARBA00023242"/>
    </source>
</evidence>
<dbReference type="Gene3D" id="4.10.240.10">
    <property type="entry name" value="Zn(2)-C6 fungal-type DNA-binding domain"/>
    <property type="match status" value="1"/>
</dbReference>
<comment type="caution">
    <text evidence="8">The sequence shown here is derived from an EMBL/GenBank/DDBJ whole genome shotgun (WGS) entry which is preliminary data.</text>
</comment>
<dbReference type="InterPro" id="IPR001138">
    <property type="entry name" value="Zn2Cys6_DnaBD"/>
</dbReference>
<evidence type="ECO:0000313" key="9">
    <source>
        <dbReference type="Proteomes" id="UP000736672"/>
    </source>
</evidence>
<dbReference type="PROSITE" id="PS50048">
    <property type="entry name" value="ZN2_CY6_FUNGAL_2"/>
    <property type="match status" value="1"/>
</dbReference>
<feature type="domain" description="Zn(2)-C6 fungal-type" evidence="7">
    <location>
        <begin position="34"/>
        <end position="64"/>
    </location>
</feature>
<reference evidence="8" key="1">
    <citation type="journal article" date="2021" name="Nat. Commun.">
        <title>Genetic determinants of endophytism in the Arabidopsis root mycobiome.</title>
        <authorList>
            <person name="Mesny F."/>
            <person name="Miyauchi S."/>
            <person name="Thiergart T."/>
            <person name="Pickel B."/>
            <person name="Atanasova L."/>
            <person name="Karlsson M."/>
            <person name="Huettel B."/>
            <person name="Barry K.W."/>
            <person name="Haridas S."/>
            <person name="Chen C."/>
            <person name="Bauer D."/>
            <person name="Andreopoulos W."/>
            <person name="Pangilinan J."/>
            <person name="LaButti K."/>
            <person name="Riley R."/>
            <person name="Lipzen A."/>
            <person name="Clum A."/>
            <person name="Drula E."/>
            <person name="Henrissat B."/>
            <person name="Kohler A."/>
            <person name="Grigoriev I.V."/>
            <person name="Martin F.M."/>
            <person name="Hacquard S."/>
        </authorList>
    </citation>
    <scope>NUCLEOTIDE SEQUENCE</scope>
    <source>
        <strain evidence="8">FSSC 5 MPI-SDFR-AT-0091</strain>
    </source>
</reference>
<keyword evidence="9" id="KW-1185">Reference proteome</keyword>
<keyword evidence="3" id="KW-0805">Transcription regulation</keyword>
<proteinExistence type="predicted"/>
<evidence type="ECO:0000256" key="3">
    <source>
        <dbReference type="ARBA" id="ARBA00023015"/>
    </source>
</evidence>
<comment type="subcellular location">
    <subcellularLocation>
        <location evidence="1">Nucleus</location>
    </subcellularLocation>
</comment>
<name>A0A9P9KT66_FUSSL</name>
<protein>
    <recommendedName>
        <fullName evidence="7">Zn(2)-C6 fungal-type domain-containing protein</fullName>
    </recommendedName>
</protein>
<organism evidence="8 9">
    <name type="scientific">Fusarium solani</name>
    <name type="common">Filamentous fungus</name>
    <dbReference type="NCBI Taxonomy" id="169388"/>
    <lineage>
        <taxon>Eukaryota</taxon>
        <taxon>Fungi</taxon>
        <taxon>Dikarya</taxon>
        <taxon>Ascomycota</taxon>
        <taxon>Pezizomycotina</taxon>
        <taxon>Sordariomycetes</taxon>
        <taxon>Hypocreomycetidae</taxon>
        <taxon>Hypocreales</taxon>
        <taxon>Nectriaceae</taxon>
        <taxon>Fusarium</taxon>
        <taxon>Fusarium solani species complex</taxon>
    </lineage>
</organism>
<accession>A0A9P9KT66</accession>
<dbReference type="GO" id="GO:0005634">
    <property type="term" value="C:nucleus"/>
    <property type="evidence" value="ECO:0007669"/>
    <property type="project" value="UniProtKB-SubCell"/>
</dbReference>
<evidence type="ECO:0000259" key="7">
    <source>
        <dbReference type="PROSITE" id="PS50048"/>
    </source>
</evidence>
<keyword evidence="2" id="KW-0479">Metal-binding</keyword>
<dbReference type="GO" id="GO:0000981">
    <property type="term" value="F:DNA-binding transcription factor activity, RNA polymerase II-specific"/>
    <property type="evidence" value="ECO:0007669"/>
    <property type="project" value="InterPro"/>
</dbReference>
<dbReference type="PANTHER" id="PTHR47338:SF4">
    <property type="entry name" value="ZN(II)2CYS6 TRANSCRIPTION FACTOR (EUROFUNG)"/>
    <property type="match status" value="1"/>
</dbReference>
<keyword evidence="4" id="KW-0804">Transcription</keyword>
<gene>
    <name evidence="8" type="ORF">B0J15DRAFT_229468</name>
</gene>
<dbReference type="OrthoDB" id="5103358at2759"/>
<dbReference type="Proteomes" id="UP000736672">
    <property type="component" value="Unassembled WGS sequence"/>
</dbReference>
<evidence type="ECO:0000313" key="8">
    <source>
        <dbReference type="EMBL" id="KAH7268061.1"/>
    </source>
</evidence>
<dbReference type="SMART" id="SM00066">
    <property type="entry name" value="GAL4"/>
    <property type="match status" value="1"/>
</dbReference>
<sequence>MSTTTTSSAAWQESSRPQAPPSSGSGGIRRIRQACTSCRQRKTKCSGDRPRCMNCRRVNRSCHYESYSATMAAMAANPLAAFPPGFGDVWPPIEMMAIARAVGDIMANVCE</sequence>
<dbReference type="EMBL" id="JAGTJS010000005">
    <property type="protein sequence ID" value="KAH7268061.1"/>
    <property type="molecule type" value="Genomic_DNA"/>
</dbReference>
<dbReference type="InterPro" id="IPR050815">
    <property type="entry name" value="TF_fung"/>
</dbReference>
<dbReference type="CDD" id="cd00067">
    <property type="entry name" value="GAL4"/>
    <property type="match status" value="1"/>
</dbReference>
<dbReference type="Pfam" id="PF00172">
    <property type="entry name" value="Zn_clus"/>
    <property type="match status" value="1"/>
</dbReference>
<dbReference type="GO" id="GO:0008270">
    <property type="term" value="F:zinc ion binding"/>
    <property type="evidence" value="ECO:0007669"/>
    <property type="project" value="InterPro"/>
</dbReference>
<feature type="compositionally biased region" description="Polar residues" evidence="6">
    <location>
        <begin position="1"/>
        <end position="23"/>
    </location>
</feature>
<dbReference type="PANTHER" id="PTHR47338">
    <property type="entry name" value="ZN(II)2CYS6 TRANSCRIPTION FACTOR (EUROFUNG)-RELATED"/>
    <property type="match status" value="1"/>
</dbReference>
<dbReference type="SUPFAM" id="SSF57701">
    <property type="entry name" value="Zn2/Cys6 DNA-binding domain"/>
    <property type="match status" value="1"/>
</dbReference>
<evidence type="ECO:0000256" key="6">
    <source>
        <dbReference type="SAM" id="MobiDB-lite"/>
    </source>
</evidence>
<evidence type="ECO:0000256" key="1">
    <source>
        <dbReference type="ARBA" id="ARBA00004123"/>
    </source>
</evidence>
<dbReference type="AlphaFoldDB" id="A0A9P9KT66"/>
<feature type="region of interest" description="Disordered" evidence="6">
    <location>
        <begin position="1"/>
        <end position="28"/>
    </location>
</feature>
<dbReference type="InterPro" id="IPR036864">
    <property type="entry name" value="Zn2-C6_fun-type_DNA-bd_sf"/>
</dbReference>
<evidence type="ECO:0000256" key="2">
    <source>
        <dbReference type="ARBA" id="ARBA00022723"/>
    </source>
</evidence>